<dbReference type="SUPFAM" id="SSF56601">
    <property type="entry name" value="beta-lactamase/transpeptidase-like"/>
    <property type="match status" value="1"/>
</dbReference>
<dbReference type="Gene3D" id="3.40.710.10">
    <property type="entry name" value="DD-peptidase/beta-lactamase superfamily"/>
    <property type="match status" value="1"/>
</dbReference>
<name>A0ABP9VKI1_9DEIO</name>
<proteinExistence type="predicted"/>
<evidence type="ECO:0000313" key="3">
    <source>
        <dbReference type="Proteomes" id="UP001458946"/>
    </source>
</evidence>
<organism evidence="2 3">
    <name type="scientific">Deinococcus xinjiangensis</name>
    <dbReference type="NCBI Taxonomy" id="457454"/>
    <lineage>
        <taxon>Bacteria</taxon>
        <taxon>Thermotogati</taxon>
        <taxon>Deinococcota</taxon>
        <taxon>Deinococci</taxon>
        <taxon>Deinococcales</taxon>
        <taxon>Deinococcaceae</taxon>
        <taxon>Deinococcus</taxon>
    </lineage>
</organism>
<dbReference type="Proteomes" id="UP001458946">
    <property type="component" value="Unassembled WGS sequence"/>
</dbReference>
<protein>
    <recommendedName>
        <fullName evidence="1">Beta-lactamase-related domain-containing protein</fullName>
    </recommendedName>
</protein>
<dbReference type="PANTHER" id="PTHR43283">
    <property type="entry name" value="BETA-LACTAMASE-RELATED"/>
    <property type="match status" value="1"/>
</dbReference>
<dbReference type="InterPro" id="IPR001466">
    <property type="entry name" value="Beta-lactam-related"/>
</dbReference>
<reference evidence="2 3" key="1">
    <citation type="submission" date="2024-02" db="EMBL/GenBank/DDBJ databases">
        <title>Deinococcus xinjiangensis NBRC 107630.</title>
        <authorList>
            <person name="Ichikawa N."/>
            <person name="Katano-Makiyama Y."/>
            <person name="Hidaka K."/>
        </authorList>
    </citation>
    <scope>NUCLEOTIDE SEQUENCE [LARGE SCALE GENOMIC DNA]</scope>
    <source>
        <strain evidence="2 3">NBRC 107630</strain>
    </source>
</reference>
<evidence type="ECO:0000313" key="2">
    <source>
        <dbReference type="EMBL" id="GAA5503903.1"/>
    </source>
</evidence>
<sequence length="344" mass="35841">MFRRDPLRRVLQEVAAMLGTADPDEVMLRQLARTALKHGGVVGVSKGGERAVWPVGGVPAGGVFELASVTKPFTAALVSALVGQGRLAWDTRLSALGGPWRKLPPHLTPRTLATHTAGLPMHPARVALTTFTHFSDPYGPLSAADVLGSARRWARLERPPRFAYSNLGVGLLALAAAYAADQEMSVSGYGAALQQQVTVPLNLPSVTLRPHPAQLVTPRGLLGGDQPTGFGPLVGAGGLFGSAQDLLTFAESHLSGRAGTHWQAVTAPAGLLPPRAGVSLGWFMTATPTGSIFWHDGVARGTRTALGFRPDSGAAVVVLARGGVPLTGWRASVPMLLLRLLGAG</sequence>
<feature type="domain" description="Beta-lactamase-related" evidence="1">
    <location>
        <begin position="29"/>
        <end position="324"/>
    </location>
</feature>
<gene>
    <name evidence="2" type="ORF">Dxin01_03670</name>
</gene>
<dbReference type="EMBL" id="BAABRN010000073">
    <property type="protein sequence ID" value="GAA5503903.1"/>
    <property type="molecule type" value="Genomic_DNA"/>
</dbReference>
<accession>A0ABP9VKI1</accession>
<dbReference type="InterPro" id="IPR050789">
    <property type="entry name" value="Diverse_Enzym_Activities"/>
</dbReference>
<dbReference type="InterPro" id="IPR012338">
    <property type="entry name" value="Beta-lactam/transpept-like"/>
</dbReference>
<evidence type="ECO:0000259" key="1">
    <source>
        <dbReference type="Pfam" id="PF00144"/>
    </source>
</evidence>
<keyword evidence="3" id="KW-1185">Reference proteome</keyword>
<dbReference type="PANTHER" id="PTHR43283:SF3">
    <property type="entry name" value="BETA-LACTAMASE FAMILY PROTEIN (AFU_ORTHOLOGUE AFUA_5G07500)"/>
    <property type="match status" value="1"/>
</dbReference>
<dbReference type="RefSeq" id="WP_353543869.1">
    <property type="nucleotide sequence ID" value="NZ_BAABRN010000073.1"/>
</dbReference>
<comment type="caution">
    <text evidence="2">The sequence shown here is derived from an EMBL/GenBank/DDBJ whole genome shotgun (WGS) entry which is preliminary data.</text>
</comment>
<dbReference type="Pfam" id="PF00144">
    <property type="entry name" value="Beta-lactamase"/>
    <property type="match status" value="1"/>
</dbReference>